<keyword evidence="5" id="KW-1185">Reference proteome</keyword>
<dbReference type="PANTHER" id="PTHR43037:SF5">
    <property type="entry name" value="FERULOYL ESTERASE"/>
    <property type="match status" value="1"/>
</dbReference>
<reference evidence="4 5" key="1">
    <citation type="submission" date="2020-05" db="EMBL/GenBank/DDBJ databases">
        <title>Bremerella alba sp. nov., a novel planctomycete isolated from the surface of the macroalga Fucus spiralis.</title>
        <authorList>
            <person name="Godinho O."/>
            <person name="Botelho R."/>
            <person name="Albuquerque L."/>
            <person name="Wiegand S."/>
            <person name="Da Costa M.S."/>
            <person name="Lobo-Da-Cunha A."/>
            <person name="Jogler C."/>
            <person name="Lage O.M."/>
        </authorList>
    </citation>
    <scope>NUCLEOTIDE SEQUENCE [LARGE SCALE GENOMIC DNA]</scope>
    <source>
        <strain evidence="4 5">FF15</strain>
    </source>
</reference>
<dbReference type="InterPro" id="IPR029058">
    <property type="entry name" value="AB_hydrolase_fold"/>
</dbReference>
<evidence type="ECO:0000256" key="2">
    <source>
        <dbReference type="ARBA" id="ARBA00022801"/>
    </source>
</evidence>
<evidence type="ECO:0000313" key="5">
    <source>
        <dbReference type="Proteomes" id="UP000551616"/>
    </source>
</evidence>
<keyword evidence="2" id="KW-0378">Hydrolase</keyword>
<sequence>MFRRRWFALLLLFGITGGLIWGGKNFQAAEVPSPPTSGLFDISTKSEGYSRTALIHIPKSYNAQTPPPLVIALHGTGGDAESILHHYNWAKLADKEGFIVVSPNGLPARPRLPSNFLANPQLWNSGQLREGSPRTKIDDVAYIRTLLDDLAKKVRYDKNRVFATGHSNGGGMTFRLGAEMSDRLAAIGTVAGMVAVNDPQPVKPLPTLFIYGTADPVLPIGGGETSLPWGTRTTPPIADHMEKWAKAIDCETEPTTVSDDDTIKKVRYRSRKNDPELTILYLQGHGHQWPGASRNLPPRLIGPITSKLDAAVELWKFFENSTK</sequence>
<name>A0A7V8V9S7_9BACT</name>
<dbReference type="InterPro" id="IPR003140">
    <property type="entry name" value="PLipase/COase/thioEstase"/>
</dbReference>
<gene>
    <name evidence="4" type="ORF">HOV93_44470</name>
</gene>
<evidence type="ECO:0000256" key="1">
    <source>
        <dbReference type="ARBA" id="ARBA00022729"/>
    </source>
</evidence>
<dbReference type="PANTHER" id="PTHR43037">
    <property type="entry name" value="UNNAMED PRODUCT-RELATED"/>
    <property type="match status" value="1"/>
</dbReference>
<dbReference type="RefSeq" id="WP_207398629.1">
    <property type="nucleotide sequence ID" value="NZ_JABRWO010000013.1"/>
</dbReference>
<accession>A0A7V8V9S7</accession>
<dbReference type="AlphaFoldDB" id="A0A7V8V9S7"/>
<dbReference type="InterPro" id="IPR050955">
    <property type="entry name" value="Plant_Biomass_Hydrol_Est"/>
</dbReference>
<evidence type="ECO:0000259" key="3">
    <source>
        <dbReference type="Pfam" id="PF02230"/>
    </source>
</evidence>
<keyword evidence="1" id="KW-0732">Signal</keyword>
<dbReference type="Pfam" id="PF02230">
    <property type="entry name" value="Abhydrolase_2"/>
    <property type="match status" value="1"/>
</dbReference>
<dbReference type="Proteomes" id="UP000551616">
    <property type="component" value="Unassembled WGS sequence"/>
</dbReference>
<dbReference type="GO" id="GO:0016787">
    <property type="term" value="F:hydrolase activity"/>
    <property type="evidence" value="ECO:0007669"/>
    <property type="project" value="UniProtKB-KW"/>
</dbReference>
<dbReference type="SUPFAM" id="SSF53474">
    <property type="entry name" value="alpha/beta-Hydrolases"/>
    <property type="match status" value="1"/>
</dbReference>
<proteinExistence type="predicted"/>
<dbReference type="EMBL" id="JABRWO010000013">
    <property type="protein sequence ID" value="MBA2117251.1"/>
    <property type="molecule type" value="Genomic_DNA"/>
</dbReference>
<comment type="caution">
    <text evidence="4">The sequence shown here is derived from an EMBL/GenBank/DDBJ whole genome shotgun (WGS) entry which is preliminary data.</text>
</comment>
<protein>
    <recommendedName>
        <fullName evidence="3">Phospholipase/carboxylesterase/thioesterase domain-containing protein</fullName>
    </recommendedName>
</protein>
<dbReference type="Gene3D" id="3.40.50.1820">
    <property type="entry name" value="alpha/beta hydrolase"/>
    <property type="match status" value="1"/>
</dbReference>
<evidence type="ECO:0000313" key="4">
    <source>
        <dbReference type="EMBL" id="MBA2117251.1"/>
    </source>
</evidence>
<organism evidence="4 5">
    <name type="scientific">Bremerella alba</name>
    <dbReference type="NCBI Taxonomy" id="980252"/>
    <lineage>
        <taxon>Bacteria</taxon>
        <taxon>Pseudomonadati</taxon>
        <taxon>Planctomycetota</taxon>
        <taxon>Planctomycetia</taxon>
        <taxon>Pirellulales</taxon>
        <taxon>Pirellulaceae</taxon>
        <taxon>Bremerella</taxon>
    </lineage>
</organism>
<feature type="domain" description="Phospholipase/carboxylesterase/thioesterase" evidence="3">
    <location>
        <begin position="65"/>
        <end position="226"/>
    </location>
</feature>